<evidence type="ECO:0000259" key="7">
    <source>
        <dbReference type="Pfam" id="PF08281"/>
    </source>
</evidence>
<feature type="domain" description="RNA polymerase sigma-70 region 2" evidence="6">
    <location>
        <begin position="45"/>
        <end position="104"/>
    </location>
</feature>
<name>A0AAJ5X701_9SPHN</name>
<dbReference type="Gene3D" id="1.10.1740.10">
    <property type="match status" value="1"/>
</dbReference>
<dbReference type="GO" id="GO:0006352">
    <property type="term" value="P:DNA-templated transcription initiation"/>
    <property type="evidence" value="ECO:0007669"/>
    <property type="project" value="InterPro"/>
</dbReference>
<keyword evidence="4" id="KW-0238">DNA-binding</keyword>
<dbReference type="InterPro" id="IPR014284">
    <property type="entry name" value="RNA_pol_sigma-70_dom"/>
</dbReference>
<keyword evidence="5" id="KW-0804">Transcription</keyword>
<sequence length="201" mass="22760">MALSGGERPALRVLEGVATAPADARPEPSPEARSETLGQAYIRQYDRMRAFLLRRTGDRLVAEELAHDVWIQIAPRAEDPAIENPDAWLRRVAVNLAINWLKANSYRAGMLRHDVELGEVAEDSVEMERALHARRGVEYLTRLVDELPPRRRAVFLLYRGRGLSLSETAEELGISIKTVKVQMTEALRVLRKRMEEAGLWP</sequence>
<dbReference type="InterPro" id="IPR013324">
    <property type="entry name" value="RNA_pol_sigma_r3/r4-like"/>
</dbReference>
<gene>
    <name evidence="8" type="ORF">P0Y56_08820</name>
</gene>
<dbReference type="InterPro" id="IPR036388">
    <property type="entry name" value="WH-like_DNA-bd_sf"/>
</dbReference>
<feature type="domain" description="RNA polymerase sigma factor 70 region 4 type 2" evidence="7">
    <location>
        <begin position="139"/>
        <end position="188"/>
    </location>
</feature>
<dbReference type="Pfam" id="PF04542">
    <property type="entry name" value="Sigma70_r2"/>
    <property type="match status" value="1"/>
</dbReference>
<dbReference type="InterPro" id="IPR013249">
    <property type="entry name" value="RNA_pol_sigma70_r4_t2"/>
</dbReference>
<dbReference type="NCBIfam" id="TIGR02937">
    <property type="entry name" value="sigma70-ECF"/>
    <property type="match status" value="1"/>
</dbReference>
<evidence type="ECO:0000256" key="3">
    <source>
        <dbReference type="ARBA" id="ARBA00023082"/>
    </source>
</evidence>
<evidence type="ECO:0000256" key="2">
    <source>
        <dbReference type="ARBA" id="ARBA00023015"/>
    </source>
</evidence>
<keyword evidence="3" id="KW-0731">Sigma factor</keyword>
<comment type="similarity">
    <text evidence="1">Belongs to the sigma-70 factor family. ECF subfamily.</text>
</comment>
<dbReference type="Pfam" id="PF08281">
    <property type="entry name" value="Sigma70_r4_2"/>
    <property type="match status" value="1"/>
</dbReference>
<dbReference type="PANTHER" id="PTHR43133:SF8">
    <property type="entry name" value="RNA POLYMERASE SIGMA FACTOR HI_1459-RELATED"/>
    <property type="match status" value="1"/>
</dbReference>
<dbReference type="Gene3D" id="1.10.10.10">
    <property type="entry name" value="Winged helix-like DNA-binding domain superfamily/Winged helix DNA-binding domain"/>
    <property type="match status" value="1"/>
</dbReference>
<dbReference type="InterPro" id="IPR007627">
    <property type="entry name" value="RNA_pol_sigma70_r2"/>
</dbReference>
<organism evidence="8 9">
    <name type="scientific">Candidatus Andeanibacterium colombiense</name>
    <dbReference type="NCBI Taxonomy" id="3121345"/>
    <lineage>
        <taxon>Bacteria</taxon>
        <taxon>Pseudomonadati</taxon>
        <taxon>Pseudomonadota</taxon>
        <taxon>Alphaproteobacteria</taxon>
        <taxon>Sphingomonadales</taxon>
        <taxon>Sphingomonadaceae</taxon>
        <taxon>Candidatus Andeanibacterium</taxon>
    </lineage>
</organism>
<evidence type="ECO:0000259" key="6">
    <source>
        <dbReference type="Pfam" id="PF04542"/>
    </source>
</evidence>
<evidence type="ECO:0000256" key="1">
    <source>
        <dbReference type="ARBA" id="ARBA00010641"/>
    </source>
</evidence>
<reference evidence="8" key="1">
    <citation type="submission" date="2023-03" db="EMBL/GenBank/DDBJ databases">
        <title>Andean soil-derived lignocellulolytic bacterial consortium as a source of novel taxa and putative plastic-active enzymes.</title>
        <authorList>
            <person name="Diaz-Garcia L."/>
            <person name="Chuvochina M."/>
            <person name="Feuerriegel G."/>
            <person name="Bunk B."/>
            <person name="Sproer C."/>
            <person name="Streit W.R."/>
            <person name="Rodriguez L.M."/>
            <person name="Overmann J."/>
            <person name="Jimenez D.J."/>
        </authorList>
    </citation>
    <scope>NUCLEOTIDE SEQUENCE</scope>
    <source>
        <strain evidence="8">MAG 26</strain>
    </source>
</reference>
<proteinExistence type="inferred from homology"/>
<dbReference type="GO" id="GO:0003677">
    <property type="term" value="F:DNA binding"/>
    <property type="evidence" value="ECO:0007669"/>
    <property type="project" value="UniProtKB-KW"/>
</dbReference>
<dbReference type="SUPFAM" id="SSF88659">
    <property type="entry name" value="Sigma3 and sigma4 domains of RNA polymerase sigma factors"/>
    <property type="match status" value="1"/>
</dbReference>
<dbReference type="InterPro" id="IPR013325">
    <property type="entry name" value="RNA_pol_sigma_r2"/>
</dbReference>
<dbReference type="Proteomes" id="UP001218362">
    <property type="component" value="Chromosome"/>
</dbReference>
<dbReference type="GO" id="GO:0016987">
    <property type="term" value="F:sigma factor activity"/>
    <property type="evidence" value="ECO:0007669"/>
    <property type="project" value="UniProtKB-KW"/>
</dbReference>
<dbReference type="CDD" id="cd06171">
    <property type="entry name" value="Sigma70_r4"/>
    <property type="match status" value="1"/>
</dbReference>
<evidence type="ECO:0000256" key="5">
    <source>
        <dbReference type="ARBA" id="ARBA00023163"/>
    </source>
</evidence>
<protein>
    <submittedName>
        <fullName evidence="8">RNA polymerase sigma factor</fullName>
    </submittedName>
</protein>
<dbReference type="SUPFAM" id="SSF88946">
    <property type="entry name" value="Sigma2 domain of RNA polymerase sigma factors"/>
    <property type="match status" value="1"/>
</dbReference>
<evidence type="ECO:0000313" key="8">
    <source>
        <dbReference type="EMBL" id="WEK45139.1"/>
    </source>
</evidence>
<dbReference type="KEGG" id="acob:P0Y56_08820"/>
<keyword evidence="2" id="KW-0805">Transcription regulation</keyword>
<evidence type="ECO:0000256" key="4">
    <source>
        <dbReference type="ARBA" id="ARBA00023125"/>
    </source>
</evidence>
<dbReference type="PANTHER" id="PTHR43133">
    <property type="entry name" value="RNA POLYMERASE ECF-TYPE SIGMA FACTO"/>
    <property type="match status" value="1"/>
</dbReference>
<dbReference type="InterPro" id="IPR039425">
    <property type="entry name" value="RNA_pol_sigma-70-like"/>
</dbReference>
<evidence type="ECO:0000313" key="9">
    <source>
        <dbReference type="Proteomes" id="UP001218362"/>
    </source>
</evidence>
<dbReference type="AlphaFoldDB" id="A0AAJ5X701"/>
<accession>A0AAJ5X701</accession>
<dbReference type="EMBL" id="CP119316">
    <property type="protein sequence ID" value="WEK45139.1"/>
    <property type="molecule type" value="Genomic_DNA"/>
</dbReference>